<dbReference type="AlphaFoldDB" id="A0A1J4QCQ4"/>
<evidence type="ECO:0000256" key="1">
    <source>
        <dbReference type="SAM" id="MobiDB-lite"/>
    </source>
</evidence>
<feature type="region of interest" description="Disordered" evidence="1">
    <location>
        <begin position="168"/>
        <end position="198"/>
    </location>
</feature>
<dbReference type="InterPro" id="IPR035965">
    <property type="entry name" value="PAS-like_dom_sf"/>
</dbReference>
<feature type="compositionally biased region" description="Polar residues" evidence="1">
    <location>
        <begin position="183"/>
        <end position="192"/>
    </location>
</feature>
<evidence type="ECO:0000313" key="3">
    <source>
        <dbReference type="EMBL" id="OIN08053.1"/>
    </source>
</evidence>
<gene>
    <name evidence="3" type="ORF">BFR47_15670</name>
</gene>
<dbReference type="STRING" id="1414654.BFR47_15670"/>
<keyword evidence="4" id="KW-1185">Reference proteome</keyword>
<dbReference type="SUPFAM" id="SSF55785">
    <property type="entry name" value="PYP-like sensor domain (PAS domain)"/>
    <property type="match status" value="1"/>
</dbReference>
<protein>
    <recommendedName>
        <fullName evidence="2">PAS fold-4 domain-containing protein</fullName>
    </recommendedName>
</protein>
<dbReference type="RefSeq" id="WP_071473102.1">
    <property type="nucleotide sequence ID" value="NZ_MDKE01000029.1"/>
</dbReference>
<reference evidence="3 4" key="1">
    <citation type="submission" date="2016-07" db="EMBL/GenBank/DDBJ databases">
        <title>Draft Genome Sequence of Oceanisphaera psychrotolerans, isolated from coastal sediment samples.</title>
        <authorList>
            <person name="Zhuo S."/>
            <person name="Ruan Z."/>
        </authorList>
    </citation>
    <scope>NUCLEOTIDE SEQUENCE [LARGE SCALE GENOMIC DNA]</scope>
    <source>
        <strain evidence="3 4">LAM-WHM-ZC</strain>
    </source>
</reference>
<dbReference type="OrthoDB" id="6168558at2"/>
<dbReference type="Proteomes" id="UP000243073">
    <property type="component" value="Unassembled WGS sequence"/>
</dbReference>
<comment type="caution">
    <text evidence="3">The sequence shown here is derived from an EMBL/GenBank/DDBJ whole genome shotgun (WGS) entry which is preliminary data.</text>
</comment>
<proteinExistence type="predicted"/>
<feature type="domain" description="PAS fold-4" evidence="2">
    <location>
        <begin position="20"/>
        <end position="137"/>
    </location>
</feature>
<name>A0A1J4QCQ4_9GAMM</name>
<dbReference type="EMBL" id="MDKE01000029">
    <property type="protein sequence ID" value="OIN08053.1"/>
    <property type="molecule type" value="Genomic_DNA"/>
</dbReference>
<organism evidence="3 4">
    <name type="scientific">Oceanisphaera psychrotolerans</name>
    <dbReference type="NCBI Taxonomy" id="1414654"/>
    <lineage>
        <taxon>Bacteria</taxon>
        <taxon>Pseudomonadati</taxon>
        <taxon>Pseudomonadota</taxon>
        <taxon>Gammaproteobacteria</taxon>
        <taxon>Aeromonadales</taxon>
        <taxon>Aeromonadaceae</taxon>
        <taxon>Oceanisphaera</taxon>
    </lineage>
</organism>
<evidence type="ECO:0000313" key="4">
    <source>
        <dbReference type="Proteomes" id="UP000243073"/>
    </source>
</evidence>
<dbReference type="Pfam" id="PF08448">
    <property type="entry name" value="PAS_4"/>
    <property type="match status" value="1"/>
</dbReference>
<dbReference type="Gene3D" id="3.30.450.20">
    <property type="entry name" value="PAS domain"/>
    <property type="match status" value="1"/>
</dbReference>
<accession>A0A1J4QCQ4</accession>
<evidence type="ECO:0000259" key="2">
    <source>
        <dbReference type="Pfam" id="PF08448"/>
    </source>
</evidence>
<sequence length="198" mass="22735">MTMVIQALAANPESLCMVTLDHVESGIMLLDGERRVRFWNQWLVRYTGIAADTACGQRLEQLFDEPLPAVVLSAIGDACEHRLSRLLSHQLHAQLLPLHSHTVSGARTPVYHSMMLRPLDDHQGLTLVQLHDTTNAVRRERHLRDKEQALRKVHQTLSEEKKVYRYGTENHQCPGGGDRHSWTYRQHQSQLRAANRRQ</sequence>
<dbReference type="InterPro" id="IPR013656">
    <property type="entry name" value="PAS_4"/>
</dbReference>